<name>A0ABQ6JAK0_9ACTN</name>
<proteinExistence type="predicted"/>
<evidence type="ECO:0000313" key="2">
    <source>
        <dbReference type="Proteomes" id="UP001157017"/>
    </source>
</evidence>
<dbReference type="EMBL" id="BSUZ01000001">
    <property type="protein sequence ID" value="GMA85193.1"/>
    <property type="molecule type" value="Genomic_DNA"/>
</dbReference>
<reference evidence="2" key="1">
    <citation type="journal article" date="2019" name="Int. J. Syst. Evol. Microbiol.">
        <title>The Global Catalogue of Microorganisms (GCM) 10K type strain sequencing project: providing services to taxonomists for standard genome sequencing and annotation.</title>
        <authorList>
            <consortium name="The Broad Institute Genomics Platform"/>
            <consortium name="The Broad Institute Genome Sequencing Center for Infectious Disease"/>
            <person name="Wu L."/>
            <person name="Ma J."/>
        </authorList>
    </citation>
    <scope>NUCLEOTIDE SEQUENCE [LARGE SCALE GENOMIC DNA]</scope>
    <source>
        <strain evidence="2">NBRC 108730</strain>
    </source>
</reference>
<evidence type="ECO:0008006" key="3">
    <source>
        <dbReference type="Google" id="ProtNLM"/>
    </source>
</evidence>
<dbReference type="Gene3D" id="3.40.630.30">
    <property type="match status" value="1"/>
</dbReference>
<sequence length="61" mass="6869">MSFTTRANERSQRVMTKLGLTRDPSRDFEHPLVGDWDGAPHVLYAIDRAAWLSHRSTSVGA</sequence>
<organism evidence="1 2">
    <name type="scientific">Angustibacter aerolatus</name>
    <dbReference type="NCBI Taxonomy" id="1162965"/>
    <lineage>
        <taxon>Bacteria</taxon>
        <taxon>Bacillati</taxon>
        <taxon>Actinomycetota</taxon>
        <taxon>Actinomycetes</taxon>
        <taxon>Kineosporiales</taxon>
        <taxon>Kineosporiaceae</taxon>
    </lineage>
</organism>
<evidence type="ECO:0000313" key="1">
    <source>
        <dbReference type="EMBL" id="GMA85193.1"/>
    </source>
</evidence>
<keyword evidence="2" id="KW-1185">Reference proteome</keyword>
<dbReference type="Proteomes" id="UP001157017">
    <property type="component" value="Unassembled WGS sequence"/>
</dbReference>
<accession>A0ABQ6JAK0</accession>
<protein>
    <recommendedName>
        <fullName evidence="3">N-acetyltransferase domain-containing protein</fullName>
    </recommendedName>
</protein>
<gene>
    <name evidence="1" type="ORF">GCM10025868_04430</name>
</gene>
<comment type="caution">
    <text evidence="1">The sequence shown here is derived from an EMBL/GenBank/DDBJ whole genome shotgun (WGS) entry which is preliminary data.</text>
</comment>